<protein>
    <submittedName>
        <fullName evidence="6">Cytochrome c, mono-and diheme variants</fullName>
    </submittedName>
</protein>
<feature type="domain" description="Cytochrome c" evidence="5">
    <location>
        <begin position="43"/>
        <end position="151"/>
    </location>
</feature>
<accession>A0A1H3F3U8</accession>
<dbReference type="Pfam" id="PF00034">
    <property type="entry name" value="Cytochrom_C"/>
    <property type="match status" value="2"/>
</dbReference>
<gene>
    <name evidence="6" type="ORF">SAMN05444336_11185</name>
</gene>
<reference evidence="6 7" key="1">
    <citation type="submission" date="2016-10" db="EMBL/GenBank/DDBJ databases">
        <authorList>
            <person name="de Groot N.N."/>
        </authorList>
    </citation>
    <scope>NUCLEOTIDE SEQUENCE [LARGE SCALE GENOMIC DNA]</scope>
    <source>
        <strain evidence="6 7">DSM 17890</strain>
    </source>
</reference>
<sequence length="302" mass="31539">MLRRALLVAAGIAAAGLGGGLWLTAPRPIEAAAIPAGWSPDAEARARGARLFALGSCASCHADPEASGEERLVLKGGRRFETGFGTFVAPNISQDVAAGIGAWGPAEFASAFLRGVGAEGEHLYPAFPWASYGRLELADALDLFAYLRTLPADPTPSRPHELGFPFSVRAGLGAWKLLYFDPDWVVTEGLSASAERGRRLVEGIGHCGECHTPRNALGGPEPAKWMGGGPNPDGPGTIPDISPSGLGGWSEADIAYFLESGFTPDYDSVGGSMTAVVEETAKLDPQDREDIAAYLKAIPPAN</sequence>
<proteinExistence type="predicted"/>
<evidence type="ECO:0000256" key="1">
    <source>
        <dbReference type="ARBA" id="ARBA00022617"/>
    </source>
</evidence>
<organism evidence="6 7">
    <name type="scientific">Albimonas donghaensis</name>
    <dbReference type="NCBI Taxonomy" id="356660"/>
    <lineage>
        <taxon>Bacteria</taxon>
        <taxon>Pseudomonadati</taxon>
        <taxon>Pseudomonadota</taxon>
        <taxon>Alphaproteobacteria</taxon>
        <taxon>Rhodobacterales</taxon>
        <taxon>Paracoccaceae</taxon>
        <taxon>Albimonas</taxon>
    </lineage>
</organism>
<evidence type="ECO:0000256" key="4">
    <source>
        <dbReference type="PROSITE-ProRule" id="PRU00433"/>
    </source>
</evidence>
<dbReference type="Gene3D" id="1.10.760.10">
    <property type="entry name" value="Cytochrome c-like domain"/>
    <property type="match status" value="2"/>
</dbReference>
<evidence type="ECO:0000259" key="5">
    <source>
        <dbReference type="PROSITE" id="PS51007"/>
    </source>
</evidence>
<dbReference type="RefSeq" id="WP_092685012.1">
    <property type="nucleotide sequence ID" value="NZ_FNMZ01000011.1"/>
</dbReference>
<dbReference type="Proteomes" id="UP000199118">
    <property type="component" value="Unassembled WGS sequence"/>
</dbReference>
<dbReference type="OrthoDB" id="9811281at2"/>
<dbReference type="InterPro" id="IPR006311">
    <property type="entry name" value="TAT_signal"/>
</dbReference>
<dbReference type="SUPFAM" id="SSF46626">
    <property type="entry name" value="Cytochrome c"/>
    <property type="match status" value="2"/>
</dbReference>
<dbReference type="GO" id="GO:0020037">
    <property type="term" value="F:heme binding"/>
    <property type="evidence" value="ECO:0007669"/>
    <property type="project" value="InterPro"/>
</dbReference>
<dbReference type="InterPro" id="IPR009056">
    <property type="entry name" value="Cyt_c-like_dom"/>
</dbReference>
<evidence type="ECO:0000256" key="3">
    <source>
        <dbReference type="ARBA" id="ARBA00023004"/>
    </source>
</evidence>
<feature type="domain" description="Cytochrome c" evidence="5">
    <location>
        <begin position="192"/>
        <end position="299"/>
    </location>
</feature>
<dbReference type="PROSITE" id="PS51007">
    <property type="entry name" value="CYTC"/>
    <property type="match status" value="2"/>
</dbReference>
<dbReference type="PROSITE" id="PS51318">
    <property type="entry name" value="TAT"/>
    <property type="match status" value="1"/>
</dbReference>
<dbReference type="STRING" id="356660.SAMN05444336_11185"/>
<keyword evidence="2 4" id="KW-0479">Metal-binding</keyword>
<dbReference type="InterPro" id="IPR036909">
    <property type="entry name" value="Cyt_c-like_dom_sf"/>
</dbReference>
<keyword evidence="7" id="KW-1185">Reference proteome</keyword>
<evidence type="ECO:0000313" key="6">
    <source>
        <dbReference type="EMBL" id="SDX84869.1"/>
    </source>
</evidence>
<keyword evidence="3 4" id="KW-0408">Iron</keyword>
<name>A0A1H3F3U8_9RHOB</name>
<dbReference type="InterPro" id="IPR051459">
    <property type="entry name" value="Cytochrome_c-type_DH"/>
</dbReference>
<dbReference type="AlphaFoldDB" id="A0A1H3F3U8"/>
<evidence type="ECO:0000313" key="7">
    <source>
        <dbReference type="Proteomes" id="UP000199118"/>
    </source>
</evidence>
<dbReference type="PANTHER" id="PTHR35008:SF8">
    <property type="entry name" value="ALCOHOL DEHYDROGENASE CYTOCHROME C SUBUNIT"/>
    <property type="match status" value="1"/>
</dbReference>
<evidence type="ECO:0000256" key="2">
    <source>
        <dbReference type="ARBA" id="ARBA00022723"/>
    </source>
</evidence>
<dbReference type="GO" id="GO:0009055">
    <property type="term" value="F:electron transfer activity"/>
    <property type="evidence" value="ECO:0007669"/>
    <property type="project" value="InterPro"/>
</dbReference>
<dbReference type="GO" id="GO:0046872">
    <property type="term" value="F:metal ion binding"/>
    <property type="evidence" value="ECO:0007669"/>
    <property type="project" value="UniProtKB-KW"/>
</dbReference>
<keyword evidence="1 4" id="KW-0349">Heme</keyword>
<dbReference type="EMBL" id="FNMZ01000011">
    <property type="protein sequence ID" value="SDX84869.1"/>
    <property type="molecule type" value="Genomic_DNA"/>
</dbReference>
<dbReference type="PANTHER" id="PTHR35008">
    <property type="entry name" value="BLL4482 PROTEIN-RELATED"/>
    <property type="match status" value="1"/>
</dbReference>